<proteinExistence type="predicted"/>
<dbReference type="Proteomes" id="UP000186955">
    <property type="component" value="Unassembled WGS sequence"/>
</dbReference>
<gene>
    <name evidence="1" type="ORF">PENSUB_13905</name>
</gene>
<protein>
    <submittedName>
        <fullName evidence="1">Uncharacterized protein</fullName>
    </submittedName>
</protein>
<dbReference type="EMBL" id="MNBE01000079">
    <property type="protein sequence ID" value="OKP14553.1"/>
    <property type="molecule type" value="Genomic_DNA"/>
</dbReference>
<name>A0A1Q5UQ07_9EURO</name>
<evidence type="ECO:0000313" key="2">
    <source>
        <dbReference type="Proteomes" id="UP000186955"/>
    </source>
</evidence>
<sequence>MASNRNITIFGDKRVNFVNSLLFWSEKLSHPGQTIQEAVKFLHGFEVDFDRFRVIGEAESASFCFLLKCQIITHTIQDAIDILRTGRLFSPHEVAEILSMTAQHIGRLTLSKQDNVDLYAEHMDQEAGKVNLMWMSRKALPDAQQERQRGKLQEIWERLHFTMPDCDCVQCSRGPWPLKKRAARLSM</sequence>
<reference evidence="1 2" key="1">
    <citation type="submission" date="2016-10" db="EMBL/GenBank/DDBJ databases">
        <title>Genome sequence of the ascomycete fungus Penicillium subrubescens.</title>
        <authorList>
            <person name="De Vries R.P."/>
            <person name="Peng M."/>
            <person name="Dilokpimol A."/>
            <person name="Hilden K."/>
            <person name="Makela M.R."/>
            <person name="Grigoriev I."/>
            <person name="Riley R."/>
            <person name="Granchi Z."/>
        </authorList>
    </citation>
    <scope>NUCLEOTIDE SEQUENCE [LARGE SCALE GENOMIC DNA]</scope>
    <source>
        <strain evidence="1 2">CBS 132785</strain>
    </source>
</reference>
<organism evidence="1 2">
    <name type="scientific">Penicillium subrubescens</name>
    <dbReference type="NCBI Taxonomy" id="1316194"/>
    <lineage>
        <taxon>Eukaryota</taxon>
        <taxon>Fungi</taxon>
        <taxon>Dikarya</taxon>
        <taxon>Ascomycota</taxon>
        <taxon>Pezizomycotina</taxon>
        <taxon>Eurotiomycetes</taxon>
        <taxon>Eurotiomycetidae</taxon>
        <taxon>Eurotiales</taxon>
        <taxon>Aspergillaceae</taxon>
        <taxon>Penicillium</taxon>
    </lineage>
</organism>
<dbReference type="AlphaFoldDB" id="A0A1Q5UQ07"/>
<keyword evidence="2" id="KW-1185">Reference proteome</keyword>
<evidence type="ECO:0000313" key="1">
    <source>
        <dbReference type="EMBL" id="OKP14553.1"/>
    </source>
</evidence>
<accession>A0A1Q5UQ07</accession>
<comment type="caution">
    <text evidence="1">The sequence shown here is derived from an EMBL/GenBank/DDBJ whole genome shotgun (WGS) entry which is preliminary data.</text>
</comment>